<accession>A0A6G1H099</accession>
<evidence type="ECO:0000313" key="1">
    <source>
        <dbReference type="EMBL" id="KAF1986429.1"/>
    </source>
</evidence>
<dbReference type="SUPFAM" id="SSF88713">
    <property type="entry name" value="Glycoside hydrolase/deacetylase"/>
    <property type="match status" value="1"/>
</dbReference>
<keyword evidence="1" id="KW-0378">Hydrolase</keyword>
<proteinExistence type="predicted"/>
<dbReference type="OrthoDB" id="5577083at2759"/>
<dbReference type="InterPro" id="IPR052046">
    <property type="entry name" value="GH57_Enzymes"/>
</dbReference>
<gene>
    <name evidence="1" type="ORF">K402DRAFT_393906</name>
</gene>
<sequence length="495" mass="55406">MLNLGDDIIDGLPNITGCESEIQEAIASGAKDLIYVQKDIKPFAGIRAGFANVLHMHQPLVPAGGSDIKTAKVISNLRYMLDNPTIGDYHDAPTFLHCYERMGDFIPDLVAEGHDPRITLEYSGSLLFGLRQMGEDRILEKLKKLTCDPKFQKNVEWVGMPWAHVVAPSTPVQDFKYHVQAFQQHFASIFGVDALKRIRGFSPSEMALPNDPDVAYGYIKTLKECGYQWVLIQEHTIELISTGGPLENKYIPHLLVARSSRGDSVSITAIIKTQGSDSKLIGQMQPYYEAQSLSHKPNTLAGKDIPPLVTQVADGENGGVMMNEFPSKFLAVMRESSHTPVPPMNVSEYLEHLSLLGITEDDYPTVQPIMQNRIWSAMKPGDGPERLRAVIEEQRAAGNGFNMEGGSWTNEISWVKGYENLLGPMEKLSVELHEKVGQIESKGGKIDTKEARWRNALFHLLVTQTSCYRYWGQGMWTDFGLEVIRRGREIIEKEF</sequence>
<dbReference type="AlphaFoldDB" id="A0A6G1H099"/>
<dbReference type="PANTHER" id="PTHR36306">
    <property type="entry name" value="ALPHA-AMYLASE-RELATED-RELATED"/>
    <property type="match status" value="1"/>
</dbReference>
<dbReference type="EMBL" id="ML977157">
    <property type="protein sequence ID" value="KAF1986429.1"/>
    <property type="molecule type" value="Genomic_DNA"/>
</dbReference>
<organism evidence="1 2">
    <name type="scientific">Aulographum hederae CBS 113979</name>
    <dbReference type="NCBI Taxonomy" id="1176131"/>
    <lineage>
        <taxon>Eukaryota</taxon>
        <taxon>Fungi</taxon>
        <taxon>Dikarya</taxon>
        <taxon>Ascomycota</taxon>
        <taxon>Pezizomycotina</taxon>
        <taxon>Dothideomycetes</taxon>
        <taxon>Pleosporomycetidae</taxon>
        <taxon>Aulographales</taxon>
        <taxon>Aulographaceae</taxon>
    </lineage>
</organism>
<reference evidence="1" key="1">
    <citation type="journal article" date="2020" name="Stud. Mycol.">
        <title>101 Dothideomycetes genomes: a test case for predicting lifestyles and emergence of pathogens.</title>
        <authorList>
            <person name="Haridas S."/>
            <person name="Albert R."/>
            <person name="Binder M."/>
            <person name="Bloem J."/>
            <person name="Labutti K."/>
            <person name="Salamov A."/>
            <person name="Andreopoulos B."/>
            <person name="Baker S."/>
            <person name="Barry K."/>
            <person name="Bills G."/>
            <person name="Bluhm B."/>
            <person name="Cannon C."/>
            <person name="Castanera R."/>
            <person name="Culley D."/>
            <person name="Daum C."/>
            <person name="Ezra D."/>
            <person name="Gonzalez J."/>
            <person name="Henrissat B."/>
            <person name="Kuo A."/>
            <person name="Liang C."/>
            <person name="Lipzen A."/>
            <person name="Lutzoni F."/>
            <person name="Magnuson J."/>
            <person name="Mondo S."/>
            <person name="Nolan M."/>
            <person name="Ohm R."/>
            <person name="Pangilinan J."/>
            <person name="Park H.-J."/>
            <person name="Ramirez L."/>
            <person name="Alfaro M."/>
            <person name="Sun H."/>
            <person name="Tritt A."/>
            <person name="Yoshinaga Y."/>
            <person name="Zwiers L.-H."/>
            <person name="Turgeon B."/>
            <person name="Goodwin S."/>
            <person name="Spatafora J."/>
            <person name="Crous P."/>
            <person name="Grigoriev I."/>
        </authorList>
    </citation>
    <scope>NUCLEOTIDE SEQUENCE</scope>
    <source>
        <strain evidence="1">CBS 113979</strain>
    </source>
</reference>
<dbReference type="Gene3D" id="3.20.110.20">
    <property type="match status" value="1"/>
</dbReference>
<dbReference type="GO" id="GO:0016787">
    <property type="term" value="F:hydrolase activity"/>
    <property type="evidence" value="ECO:0007669"/>
    <property type="project" value="UniProtKB-KW"/>
</dbReference>
<dbReference type="Proteomes" id="UP000800041">
    <property type="component" value="Unassembled WGS sequence"/>
</dbReference>
<dbReference type="InterPro" id="IPR011330">
    <property type="entry name" value="Glyco_hydro/deAcase_b/a-brl"/>
</dbReference>
<protein>
    <submittedName>
        <fullName evidence="1">Glycoside hydrolase family 57 protein</fullName>
    </submittedName>
</protein>
<dbReference type="PANTHER" id="PTHR36306:SF5">
    <property type="entry name" value="SLR1535 PROTEIN"/>
    <property type="match status" value="1"/>
</dbReference>
<keyword evidence="2" id="KW-1185">Reference proteome</keyword>
<name>A0A6G1H099_9PEZI</name>
<dbReference type="GO" id="GO:0005975">
    <property type="term" value="P:carbohydrate metabolic process"/>
    <property type="evidence" value="ECO:0007669"/>
    <property type="project" value="InterPro"/>
</dbReference>
<evidence type="ECO:0000313" key="2">
    <source>
        <dbReference type="Proteomes" id="UP000800041"/>
    </source>
</evidence>